<dbReference type="CDD" id="cd06333">
    <property type="entry name" value="PBP1_ABC_RPA1789-like"/>
    <property type="match status" value="1"/>
</dbReference>
<dbReference type="PANTHER" id="PTHR30483">
    <property type="entry name" value="LEUCINE-SPECIFIC-BINDING PROTEIN"/>
    <property type="match status" value="1"/>
</dbReference>
<keyword evidence="4" id="KW-0029">Amino-acid transport</keyword>
<evidence type="ECO:0000313" key="7">
    <source>
        <dbReference type="EMBL" id="RJG02569.1"/>
    </source>
</evidence>
<dbReference type="InterPro" id="IPR028081">
    <property type="entry name" value="Leu-bd"/>
</dbReference>
<protein>
    <submittedName>
        <fullName evidence="7">ABC transporter substrate-binding protein</fullName>
    </submittedName>
</protein>
<dbReference type="PANTHER" id="PTHR30483:SF38">
    <property type="entry name" value="BLR7848 PROTEIN"/>
    <property type="match status" value="1"/>
</dbReference>
<dbReference type="Proteomes" id="UP000266327">
    <property type="component" value="Unassembled WGS sequence"/>
</dbReference>
<dbReference type="Pfam" id="PF13458">
    <property type="entry name" value="Peripla_BP_6"/>
    <property type="match status" value="1"/>
</dbReference>
<dbReference type="InterPro" id="IPR000709">
    <property type="entry name" value="Leu_Ile_Val-bd"/>
</dbReference>
<keyword evidence="2" id="KW-0813">Transport</keyword>
<dbReference type="OrthoDB" id="5290698at2"/>
<reference evidence="8" key="1">
    <citation type="submission" date="2018-09" db="EMBL/GenBank/DDBJ databases">
        <authorList>
            <person name="Zhu H."/>
        </authorList>
    </citation>
    <scope>NUCLEOTIDE SEQUENCE [LARGE SCALE GENOMIC DNA]</scope>
    <source>
        <strain evidence="8">K1S02-23</strain>
    </source>
</reference>
<evidence type="ECO:0000313" key="8">
    <source>
        <dbReference type="Proteomes" id="UP000266327"/>
    </source>
</evidence>
<comment type="similarity">
    <text evidence="1">Belongs to the leucine-binding protein family.</text>
</comment>
<accession>A0A3A3G757</accession>
<dbReference type="PRINTS" id="PR00337">
    <property type="entry name" value="LEUILEVALBP"/>
</dbReference>
<comment type="caution">
    <text evidence="7">The sequence shown here is derived from an EMBL/GenBank/DDBJ whole genome shotgun (WGS) entry which is preliminary data.</text>
</comment>
<keyword evidence="3 5" id="KW-0732">Signal</keyword>
<feature type="signal peptide" evidence="5">
    <location>
        <begin position="1"/>
        <end position="24"/>
    </location>
</feature>
<keyword evidence="8" id="KW-1185">Reference proteome</keyword>
<evidence type="ECO:0000256" key="5">
    <source>
        <dbReference type="SAM" id="SignalP"/>
    </source>
</evidence>
<evidence type="ECO:0000256" key="1">
    <source>
        <dbReference type="ARBA" id="ARBA00010062"/>
    </source>
</evidence>
<sequence>MKSFTKFKLIAAALGMALSAGAFAQNIKIGAILSVTGPAAFLGTPEQQTLQLYVEKINSEGGLLGRKLELVSYDDASEANKSNSFTKRLIEEDKVDVLIGGTTTGNTMAAVPLAERAGVPFISLAAGIAIVEPVKKWVFKTPHSDRQVVERVLRDMQKRGFKKIALLSETSGFGQSGHKEVLALAPTLGMEVVVVETYGPKDTDMTAQLTKIKGNPAVQSVFVFGLGQGPAIVSKNMAQLGMKTPHYESHGVASEQFIKLAGPSAEGIRLPATALLVPEKLPAGDIQKKVVTDYTKAFNDRYKVDPSAFGGNAHDGIMLYVDAVKRANSTDKEKVRAALESTRKFVGTNGVVNMSATDHSGLDLSGLRMLEIRNNDWTLIND</sequence>
<dbReference type="AlphaFoldDB" id="A0A3A3G757"/>
<gene>
    <name evidence="7" type="ORF">D3878_14115</name>
</gene>
<dbReference type="InterPro" id="IPR028082">
    <property type="entry name" value="Peripla_BP_I"/>
</dbReference>
<feature type="chain" id="PRO_5017428871" evidence="5">
    <location>
        <begin position="25"/>
        <end position="382"/>
    </location>
</feature>
<dbReference type="EMBL" id="QYUQ01000002">
    <property type="protein sequence ID" value="RJG02569.1"/>
    <property type="molecule type" value="Genomic_DNA"/>
</dbReference>
<dbReference type="GO" id="GO:0006865">
    <property type="term" value="P:amino acid transport"/>
    <property type="evidence" value="ECO:0007669"/>
    <property type="project" value="UniProtKB-KW"/>
</dbReference>
<proteinExistence type="inferred from homology"/>
<dbReference type="RefSeq" id="WP_119786070.1">
    <property type="nucleotide sequence ID" value="NZ_QYUQ01000002.1"/>
</dbReference>
<name>A0A3A3G757_9BURK</name>
<evidence type="ECO:0000256" key="2">
    <source>
        <dbReference type="ARBA" id="ARBA00022448"/>
    </source>
</evidence>
<dbReference type="Gene3D" id="3.40.50.2300">
    <property type="match status" value="2"/>
</dbReference>
<organism evidence="7 8">
    <name type="scientific">Noviherbaspirillum sedimenti</name>
    <dbReference type="NCBI Taxonomy" id="2320865"/>
    <lineage>
        <taxon>Bacteria</taxon>
        <taxon>Pseudomonadati</taxon>
        <taxon>Pseudomonadota</taxon>
        <taxon>Betaproteobacteria</taxon>
        <taxon>Burkholderiales</taxon>
        <taxon>Oxalobacteraceae</taxon>
        <taxon>Noviherbaspirillum</taxon>
    </lineage>
</organism>
<dbReference type="InterPro" id="IPR051010">
    <property type="entry name" value="BCAA_transport"/>
</dbReference>
<evidence type="ECO:0000259" key="6">
    <source>
        <dbReference type="Pfam" id="PF13458"/>
    </source>
</evidence>
<evidence type="ECO:0000256" key="3">
    <source>
        <dbReference type="ARBA" id="ARBA00022729"/>
    </source>
</evidence>
<feature type="domain" description="Leucine-binding protein" evidence="6">
    <location>
        <begin position="27"/>
        <end position="360"/>
    </location>
</feature>
<dbReference type="SUPFAM" id="SSF53822">
    <property type="entry name" value="Periplasmic binding protein-like I"/>
    <property type="match status" value="1"/>
</dbReference>
<evidence type="ECO:0000256" key="4">
    <source>
        <dbReference type="ARBA" id="ARBA00022970"/>
    </source>
</evidence>